<keyword evidence="1 2" id="KW-0238">DNA-binding</keyword>
<feature type="domain" description="HTH tetR-type" evidence="3">
    <location>
        <begin position="1"/>
        <end position="61"/>
    </location>
</feature>
<evidence type="ECO:0000259" key="3">
    <source>
        <dbReference type="PROSITE" id="PS50977"/>
    </source>
</evidence>
<dbReference type="PANTHER" id="PTHR43479:SF11">
    <property type="entry name" value="ACREF_ENVCD OPERON REPRESSOR-RELATED"/>
    <property type="match status" value="1"/>
</dbReference>
<dbReference type="InterPro" id="IPR009057">
    <property type="entry name" value="Homeodomain-like_sf"/>
</dbReference>
<reference evidence="4 5" key="1">
    <citation type="submission" date="2014-06" db="EMBL/GenBank/DDBJ databases">
        <title>Genome characterization of distinct group I Clostridium botulinum lineages.</title>
        <authorList>
            <person name="Giordani F."/>
            <person name="Anselmo A."/>
            <person name="Fillo S."/>
            <person name="Palozzi A.M."/>
            <person name="Fortunato A."/>
            <person name="Gentile B."/>
            <person name="Ciammaruconi A."/>
            <person name="Anniballi F."/>
            <person name="De Medici D."/>
            <person name="Lista F."/>
        </authorList>
    </citation>
    <scope>NUCLEOTIDE SEQUENCE [LARGE SCALE GENOMIC DNA]</scope>
    <source>
        <strain evidence="4 5">B2 450</strain>
    </source>
</reference>
<dbReference type="EMBL" id="JXSU01000007">
    <property type="protein sequence ID" value="KIS23666.1"/>
    <property type="molecule type" value="Genomic_DNA"/>
</dbReference>
<evidence type="ECO:0000256" key="2">
    <source>
        <dbReference type="PROSITE-ProRule" id="PRU00335"/>
    </source>
</evidence>
<dbReference type="SUPFAM" id="SSF46689">
    <property type="entry name" value="Homeodomain-like"/>
    <property type="match status" value="1"/>
</dbReference>
<dbReference type="InterPro" id="IPR001647">
    <property type="entry name" value="HTH_TetR"/>
</dbReference>
<dbReference type="Proteomes" id="UP000032250">
    <property type="component" value="Unassembled WGS sequence"/>
</dbReference>
<accession>A0A0D1BXT1</accession>
<dbReference type="InterPro" id="IPR023772">
    <property type="entry name" value="DNA-bd_HTH_TetR-type_CS"/>
</dbReference>
<dbReference type="Gene3D" id="1.10.357.10">
    <property type="entry name" value="Tetracycline Repressor, domain 2"/>
    <property type="match status" value="1"/>
</dbReference>
<dbReference type="PROSITE" id="PS50977">
    <property type="entry name" value="HTH_TETR_2"/>
    <property type="match status" value="1"/>
</dbReference>
<organism evidence="4 5">
    <name type="scientific">Clostridium botulinum B2 450</name>
    <dbReference type="NCBI Taxonomy" id="1379739"/>
    <lineage>
        <taxon>Bacteria</taxon>
        <taxon>Bacillati</taxon>
        <taxon>Bacillota</taxon>
        <taxon>Clostridia</taxon>
        <taxon>Eubacteriales</taxon>
        <taxon>Clostridiaceae</taxon>
        <taxon>Clostridium</taxon>
    </lineage>
</organism>
<evidence type="ECO:0000313" key="5">
    <source>
        <dbReference type="Proteomes" id="UP000032250"/>
    </source>
</evidence>
<proteinExistence type="predicted"/>
<dbReference type="GO" id="GO:0003677">
    <property type="term" value="F:DNA binding"/>
    <property type="evidence" value="ECO:0007669"/>
    <property type="project" value="UniProtKB-UniRule"/>
</dbReference>
<dbReference type="PANTHER" id="PTHR43479">
    <property type="entry name" value="ACREF/ENVCD OPERON REPRESSOR-RELATED"/>
    <property type="match status" value="1"/>
</dbReference>
<dbReference type="RefSeq" id="WP_003486170.1">
    <property type="nucleotide sequence ID" value="NZ_JXSU01000007.1"/>
</dbReference>
<comment type="caution">
    <text evidence="4">The sequence shown here is derived from an EMBL/GenBank/DDBJ whole genome shotgun (WGS) entry which is preliminary data.</text>
</comment>
<feature type="DNA-binding region" description="H-T-H motif" evidence="2">
    <location>
        <begin position="24"/>
        <end position="43"/>
    </location>
</feature>
<dbReference type="HOGENOM" id="CLU_069356_6_0_9"/>
<dbReference type="InterPro" id="IPR050624">
    <property type="entry name" value="HTH-type_Tx_Regulator"/>
</dbReference>
<sequence>METREKLLISAQNEFLKYGYEKASLRTICKNVGLTTGALYFFFNNKEDLFKSLVKKIANSFKKIICAFVEREKENYKNIWNGNCKYIDNLNYHVEHEKKFMKYMYANKTAFILLVMKSQGSCYENYYNEVLQLVEEVFREFLELYKCKTSRNPNINEYTIHCLVSWRMHSYINVLNSDLTLHEALTQAEVIANYAVGGWNRIMKNSFENLDYNSMLAT</sequence>
<dbReference type="AlphaFoldDB" id="A0A0D1BXT1"/>
<dbReference type="PATRIC" id="fig|1379739.3.peg.2089"/>
<protein>
    <submittedName>
        <fullName evidence="4">TetR family transcriptional regulator</fullName>
    </submittedName>
</protein>
<dbReference type="PRINTS" id="PR00455">
    <property type="entry name" value="HTHTETR"/>
</dbReference>
<gene>
    <name evidence="4" type="ORF">N495_08690</name>
</gene>
<name>A0A0D1BXT1_CLOBO</name>
<dbReference type="PROSITE" id="PS01081">
    <property type="entry name" value="HTH_TETR_1"/>
    <property type="match status" value="1"/>
</dbReference>
<evidence type="ECO:0000313" key="4">
    <source>
        <dbReference type="EMBL" id="KIS23666.1"/>
    </source>
</evidence>
<dbReference type="Pfam" id="PF00440">
    <property type="entry name" value="TetR_N"/>
    <property type="match status" value="1"/>
</dbReference>
<evidence type="ECO:0000256" key="1">
    <source>
        <dbReference type="ARBA" id="ARBA00023125"/>
    </source>
</evidence>